<dbReference type="AlphaFoldDB" id="A0A074RZ87"/>
<name>A0A074RZ87_9AGAM</name>
<dbReference type="STRING" id="1423351.A0A074RZ87"/>
<proteinExistence type="predicted"/>
<dbReference type="HOGENOM" id="CLU_1950039_0_0_1"/>
<gene>
    <name evidence="2" type="ORF">V565_089060</name>
</gene>
<feature type="domain" description="SKP1 component dimerisation" evidence="1">
    <location>
        <begin position="99"/>
        <end position="127"/>
    </location>
</feature>
<evidence type="ECO:0000313" key="3">
    <source>
        <dbReference type="Proteomes" id="UP000027456"/>
    </source>
</evidence>
<dbReference type="InterPro" id="IPR016897">
    <property type="entry name" value="SKP1"/>
</dbReference>
<dbReference type="OrthoDB" id="2342932at2759"/>
<protein>
    <submittedName>
        <fullName evidence="2">SKP1 family, dimerization domain protein</fullName>
    </submittedName>
</protein>
<dbReference type="GO" id="GO:0006511">
    <property type="term" value="P:ubiquitin-dependent protein catabolic process"/>
    <property type="evidence" value="ECO:0007669"/>
    <property type="project" value="InterPro"/>
</dbReference>
<dbReference type="PANTHER" id="PTHR11165">
    <property type="entry name" value="SKP1"/>
    <property type="match status" value="1"/>
</dbReference>
<sequence>MTSSPYTVQVLTQDEQMLTIDWEIFKQFGIFQPQNGSVSVAGDEQTPDWWCSDPEDRPKEAVPLPNIPAATMNQVIEYSSLGQEELLDLILAANYLEMKQMLDLGGKQVADRIQGKTPDEIRKSFNITL</sequence>
<dbReference type="EMBL" id="AZST01000300">
    <property type="protein sequence ID" value="KEP49983.1"/>
    <property type="molecule type" value="Genomic_DNA"/>
</dbReference>
<dbReference type="Proteomes" id="UP000027456">
    <property type="component" value="Unassembled WGS sequence"/>
</dbReference>
<organism evidence="2 3">
    <name type="scientific">Rhizoctonia solani 123E</name>
    <dbReference type="NCBI Taxonomy" id="1423351"/>
    <lineage>
        <taxon>Eukaryota</taxon>
        <taxon>Fungi</taxon>
        <taxon>Dikarya</taxon>
        <taxon>Basidiomycota</taxon>
        <taxon>Agaricomycotina</taxon>
        <taxon>Agaricomycetes</taxon>
        <taxon>Cantharellales</taxon>
        <taxon>Ceratobasidiaceae</taxon>
        <taxon>Rhizoctonia</taxon>
    </lineage>
</organism>
<accession>A0A074RZ87</accession>
<dbReference type="InterPro" id="IPR036296">
    <property type="entry name" value="SKP1-like_dim_sf"/>
</dbReference>
<dbReference type="Pfam" id="PF01466">
    <property type="entry name" value="Skp1"/>
    <property type="match status" value="1"/>
</dbReference>
<dbReference type="Gene3D" id="3.30.710.10">
    <property type="entry name" value="Potassium Channel Kv1.1, Chain A"/>
    <property type="match status" value="1"/>
</dbReference>
<reference evidence="2 3" key="1">
    <citation type="submission" date="2013-12" db="EMBL/GenBank/DDBJ databases">
        <authorList>
            <person name="Cubeta M."/>
            <person name="Pakala S."/>
            <person name="Fedorova N."/>
            <person name="Thomas E."/>
            <person name="Dean R."/>
            <person name="Jabaji S."/>
            <person name="Neate S."/>
            <person name="Toda T."/>
            <person name="Tavantzis S."/>
            <person name="Vilgalys R."/>
            <person name="Bharathan N."/>
            <person name="Pakala S."/>
            <person name="Losada L.S."/>
            <person name="Zafar N."/>
            <person name="Nierman W."/>
        </authorList>
    </citation>
    <scope>NUCLEOTIDE SEQUENCE [LARGE SCALE GENOMIC DNA]</scope>
    <source>
        <strain evidence="2 3">123E</strain>
    </source>
</reference>
<dbReference type="SUPFAM" id="SSF81382">
    <property type="entry name" value="Skp1 dimerisation domain-like"/>
    <property type="match status" value="1"/>
</dbReference>
<comment type="caution">
    <text evidence="2">The sequence shown here is derived from an EMBL/GenBank/DDBJ whole genome shotgun (WGS) entry which is preliminary data.</text>
</comment>
<dbReference type="InterPro" id="IPR011333">
    <property type="entry name" value="SKP1/BTB/POZ_sf"/>
</dbReference>
<evidence type="ECO:0000259" key="1">
    <source>
        <dbReference type="Pfam" id="PF01466"/>
    </source>
</evidence>
<dbReference type="InterPro" id="IPR016072">
    <property type="entry name" value="Skp1_comp_dimer"/>
</dbReference>
<keyword evidence="3" id="KW-1185">Reference proteome</keyword>
<evidence type="ECO:0000313" key="2">
    <source>
        <dbReference type="EMBL" id="KEP49983.1"/>
    </source>
</evidence>